<dbReference type="PROSITE" id="PS51722">
    <property type="entry name" value="G_TR_2"/>
    <property type="match status" value="1"/>
</dbReference>
<dbReference type="InterPro" id="IPR041095">
    <property type="entry name" value="EFG_II"/>
</dbReference>
<dbReference type="Gene3D" id="3.30.70.240">
    <property type="match status" value="1"/>
</dbReference>
<dbReference type="Gene3D" id="3.40.50.300">
    <property type="entry name" value="P-loop containing nucleotide triphosphate hydrolases"/>
    <property type="match status" value="1"/>
</dbReference>
<evidence type="ECO:0000256" key="2">
    <source>
        <dbReference type="ARBA" id="ARBA00022741"/>
    </source>
</evidence>
<dbReference type="GO" id="GO:0003746">
    <property type="term" value="F:translation elongation factor activity"/>
    <property type="evidence" value="ECO:0007669"/>
    <property type="project" value="UniProtKB-KW"/>
</dbReference>
<dbReference type="CDD" id="cd01434">
    <property type="entry name" value="EFG_mtEFG1_IV"/>
    <property type="match status" value="1"/>
</dbReference>
<dbReference type="FunFam" id="3.30.230.10:FF:000003">
    <property type="entry name" value="Elongation factor G"/>
    <property type="match status" value="1"/>
</dbReference>
<gene>
    <name evidence="9" type="ORF">SVA_1012</name>
</gene>
<dbReference type="NCBIfam" id="NF009891">
    <property type="entry name" value="PRK13351.1-1"/>
    <property type="match status" value="1"/>
</dbReference>
<dbReference type="InterPro" id="IPR035647">
    <property type="entry name" value="EFG_III/V"/>
</dbReference>
<evidence type="ECO:0000256" key="1">
    <source>
        <dbReference type="ARBA" id="ARBA00017872"/>
    </source>
</evidence>
<dbReference type="InterPro" id="IPR035649">
    <property type="entry name" value="EFG_V"/>
</dbReference>
<evidence type="ECO:0000256" key="5">
    <source>
        <dbReference type="ARBA" id="ARBA00023134"/>
    </source>
</evidence>
<sequence>MGAYRTEDIRNIALVGHAAAGKTTLVEALLHRAGAVSSPGSVEKGTTVCDFDPEERDYRHSLSAAVVGCDYHGRHLNLIDTPGLPDFLGHTFAALPAVETIAVVVNAQTGIESVTRRVMEWAAANRFCRMIIVNKIDAADSNLPRLLDEIHDVFGRECLPLNLPARDGERVVDCFFHASAETRFSSARTAHTAVVDQVVELDERLMDDYLAQGDIEPAKLHDPFEKALREGHLTPVCFTSARTGAGIEELLEVLAELAPNPLEGNPHPFRDLKRGEGAEIHPEPVADPQHILAHVFKVTHDPYVGKLGVFRIHQGVIDKDTQLFVDEGRKPFKVGHLFRLQGKQYLECEDGVPGDIRAVGKIDEIHLDAILHNSHDEDGVRPALGKLPAPMVGIAIEAATRGDEQKLFDALDKLTGEDPCLVLERSAHELVLRAMGELHLRIALERIAKRYHVEVKTHPPAIPYRETVTRAAEGHHRHKKQTGGAGQFGEVFLRIEPLPRGAGFEFVDRVVGGAIPNQFIPAVEKGVRQALAAGSLAGYPIEDVRVVVHGGKHHPVDSQEVSFITAGRKAVLDAFLKAGPILLEPIVRVEVTVPGEKVGDITGDLAQRRGRINDTQPQAGGMVAVSALVPLGEMSDYASRLKSLTGGEGAYGMESSHYEPVPPALQQKLAKQYRPSEES</sequence>
<accession>A0A1B4VB62</accession>
<dbReference type="Pfam" id="PF00679">
    <property type="entry name" value="EFG_C"/>
    <property type="match status" value="1"/>
</dbReference>
<dbReference type="GO" id="GO:0005525">
    <property type="term" value="F:GTP binding"/>
    <property type="evidence" value="ECO:0007669"/>
    <property type="project" value="UniProtKB-KW"/>
</dbReference>
<protein>
    <recommendedName>
        <fullName evidence="1">Elongation factor G</fullName>
    </recommendedName>
</protein>
<dbReference type="InterPro" id="IPR000640">
    <property type="entry name" value="EFG_V-like"/>
</dbReference>
<dbReference type="InterPro" id="IPR020568">
    <property type="entry name" value="Ribosomal_Su5_D2-typ_SF"/>
</dbReference>
<comment type="function">
    <text evidence="6">Catalyzes the GTP-dependent ribosomal translocation step during translation elongation. During this step, the ribosome changes from the pre-translocational (PRE) to the post-translocational (POST) state as the newly formed A-site-bound peptidyl-tRNA and P-site-bound deacylated tRNA move to the P and E sites, respectively. Catalyzes the coordinated movement of the two tRNA molecules, the mRNA and conformational changes in the ribosome.</text>
</comment>
<feature type="domain" description="Tr-type G" evidence="8">
    <location>
        <begin position="7"/>
        <end position="262"/>
    </location>
</feature>
<dbReference type="GO" id="GO:0003924">
    <property type="term" value="F:GTPase activity"/>
    <property type="evidence" value="ECO:0007669"/>
    <property type="project" value="InterPro"/>
</dbReference>
<evidence type="ECO:0000256" key="7">
    <source>
        <dbReference type="SAM" id="MobiDB-lite"/>
    </source>
</evidence>
<reference evidence="9 10" key="1">
    <citation type="submission" date="2015-08" db="EMBL/GenBank/DDBJ databases">
        <title>Complete genome sequence of Sulfurifustis variabilis.</title>
        <authorList>
            <person name="Miura A."/>
            <person name="Kojima H."/>
            <person name="Fukui M."/>
        </authorList>
    </citation>
    <scope>NUCLEOTIDE SEQUENCE [LARGE SCALE GENOMIC DNA]</scope>
    <source>
        <strain evidence="10">skN76</strain>
    </source>
</reference>
<dbReference type="SUPFAM" id="SSF54211">
    <property type="entry name" value="Ribosomal protein S5 domain 2-like"/>
    <property type="match status" value="1"/>
</dbReference>
<evidence type="ECO:0000256" key="6">
    <source>
        <dbReference type="ARBA" id="ARBA00024731"/>
    </source>
</evidence>
<dbReference type="OrthoDB" id="9804431at2"/>
<dbReference type="Pfam" id="PF14492">
    <property type="entry name" value="EFG_III"/>
    <property type="match status" value="1"/>
</dbReference>
<evidence type="ECO:0000256" key="4">
    <source>
        <dbReference type="ARBA" id="ARBA00022917"/>
    </source>
</evidence>
<dbReference type="SUPFAM" id="SSF54980">
    <property type="entry name" value="EF-G C-terminal domain-like"/>
    <property type="match status" value="2"/>
</dbReference>
<dbReference type="GO" id="GO:0097216">
    <property type="term" value="F:guanosine tetraphosphate binding"/>
    <property type="evidence" value="ECO:0007669"/>
    <property type="project" value="UniProtKB-ARBA"/>
</dbReference>
<dbReference type="Gene3D" id="2.40.30.10">
    <property type="entry name" value="Translation factors"/>
    <property type="match status" value="1"/>
</dbReference>
<dbReference type="InterPro" id="IPR000795">
    <property type="entry name" value="T_Tr_GTP-bd_dom"/>
</dbReference>
<dbReference type="GO" id="GO:0032790">
    <property type="term" value="P:ribosome disassembly"/>
    <property type="evidence" value="ECO:0007669"/>
    <property type="project" value="TreeGrafter"/>
</dbReference>
<keyword evidence="2" id="KW-0547">Nucleotide-binding</keyword>
<dbReference type="NCBIfam" id="NF009381">
    <property type="entry name" value="PRK12740.1-5"/>
    <property type="match status" value="1"/>
</dbReference>
<dbReference type="PANTHER" id="PTHR43261:SF6">
    <property type="entry name" value="ELONGATION FACTOR G-LIKE PROTEIN"/>
    <property type="match status" value="1"/>
</dbReference>
<dbReference type="CDD" id="cd03713">
    <property type="entry name" value="EFG_mtEFG_C"/>
    <property type="match status" value="1"/>
</dbReference>
<proteinExistence type="predicted"/>
<feature type="region of interest" description="Disordered" evidence="7">
    <location>
        <begin position="652"/>
        <end position="679"/>
    </location>
</feature>
<dbReference type="CDD" id="cd04170">
    <property type="entry name" value="EF-G_bact"/>
    <property type="match status" value="1"/>
</dbReference>
<name>A0A1B4VB62_9GAMM</name>
<evidence type="ECO:0000256" key="3">
    <source>
        <dbReference type="ARBA" id="ARBA00022768"/>
    </source>
</evidence>
<dbReference type="EMBL" id="AP014936">
    <property type="protein sequence ID" value="BAU47591.1"/>
    <property type="molecule type" value="Genomic_DNA"/>
</dbReference>
<keyword evidence="10" id="KW-1185">Reference proteome</keyword>
<evidence type="ECO:0000313" key="9">
    <source>
        <dbReference type="EMBL" id="BAU47591.1"/>
    </source>
</evidence>
<dbReference type="Proteomes" id="UP000218899">
    <property type="component" value="Chromosome"/>
</dbReference>
<dbReference type="Gene3D" id="3.30.230.10">
    <property type="match status" value="1"/>
</dbReference>
<dbReference type="InterPro" id="IPR014721">
    <property type="entry name" value="Ribsml_uS5_D2-typ_fold_subgr"/>
</dbReference>
<dbReference type="Pfam" id="PF03764">
    <property type="entry name" value="EFG_IV"/>
    <property type="match status" value="1"/>
</dbReference>
<evidence type="ECO:0000259" key="8">
    <source>
        <dbReference type="PROSITE" id="PS51722"/>
    </source>
</evidence>
<dbReference type="InterPro" id="IPR047872">
    <property type="entry name" value="EFG_IV"/>
</dbReference>
<dbReference type="SUPFAM" id="SSF52540">
    <property type="entry name" value="P-loop containing nucleoside triphosphate hydrolases"/>
    <property type="match status" value="1"/>
</dbReference>
<evidence type="ECO:0000313" key="10">
    <source>
        <dbReference type="Proteomes" id="UP000218899"/>
    </source>
</evidence>
<dbReference type="AlphaFoldDB" id="A0A1B4VB62"/>
<dbReference type="SMART" id="SM00838">
    <property type="entry name" value="EFG_C"/>
    <property type="match status" value="1"/>
</dbReference>
<dbReference type="InterPro" id="IPR009000">
    <property type="entry name" value="Transl_B-barrel_sf"/>
</dbReference>
<dbReference type="FunFam" id="3.30.70.240:FF:000001">
    <property type="entry name" value="Elongation factor G"/>
    <property type="match status" value="1"/>
</dbReference>
<dbReference type="Pfam" id="PF00009">
    <property type="entry name" value="GTP_EFTU"/>
    <property type="match status" value="1"/>
</dbReference>
<dbReference type="Gene3D" id="3.30.70.870">
    <property type="entry name" value="Elongation Factor G (Translational Gtpase), domain 3"/>
    <property type="match status" value="1"/>
</dbReference>
<dbReference type="PANTHER" id="PTHR43261">
    <property type="entry name" value="TRANSLATION ELONGATION FACTOR G-RELATED"/>
    <property type="match status" value="1"/>
</dbReference>
<organism evidence="9 10">
    <name type="scientific">Sulfurifustis variabilis</name>
    <dbReference type="NCBI Taxonomy" id="1675686"/>
    <lineage>
        <taxon>Bacteria</taxon>
        <taxon>Pseudomonadati</taxon>
        <taxon>Pseudomonadota</taxon>
        <taxon>Gammaproteobacteria</taxon>
        <taxon>Acidiferrobacterales</taxon>
        <taxon>Acidiferrobacteraceae</taxon>
        <taxon>Sulfurifustis</taxon>
    </lineage>
</organism>
<dbReference type="InterPro" id="IPR005517">
    <property type="entry name" value="Transl_elong_EFG/EF2_IV"/>
</dbReference>
<keyword evidence="5" id="KW-0342">GTP-binding</keyword>
<dbReference type="RefSeq" id="WP_096459645.1">
    <property type="nucleotide sequence ID" value="NZ_AP014936.1"/>
</dbReference>
<dbReference type="InterPro" id="IPR027417">
    <property type="entry name" value="P-loop_NTPase"/>
</dbReference>
<keyword evidence="3 9" id="KW-0251">Elongation factor</keyword>
<dbReference type="PRINTS" id="PR00315">
    <property type="entry name" value="ELONGATNFCT"/>
</dbReference>
<keyword evidence="4" id="KW-0648">Protein biosynthesis</keyword>
<dbReference type="SUPFAM" id="SSF50447">
    <property type="entry name" value="Translation proteins"/>
    <property type="match status" value="1"/>
</dbReference>
<dbReference type="KEGG" id="sva:SVA_1012"/>
<dbReference type="SMART" id="SM00889">
    <property type="entry name" value="EFG_IV"/>
    <property type="match status" value="1"/>
</dbReference>